<organism evidence="3 4">
    <name type="scientific">Azorhizobium oxalatiphilum</name>
    <dbReference type="NCBI Taxonomy" id="980631"/>
    <lineage>
        <taxon>Bacteria</taxon>
        <taxon>Pseudomonadati</taxon>
        <taxon>Pseudomonadota</taxon>
        <taxon>Alphaproteobacteria</taxon>
        <taxon>Hyphomicrobiales</taxon>
        <taxon>Xanthobacteraceae</taxon>
        <taxon>Azorhizobium</taxon>
    </lineage>
</organism>
<dbReference type="RefSeq" id="WP_244644358.1">
    <property type="nucleotide sequence ID" value="NZ_BMCT01000003.1"/>
</dbReference>
<reference evidence="3" key="1">
    <citation type="journal article" date="2014" name="Int. J. Syst. Evol. Microbiol.">
        <title>Complete genome sequence of Corynebacterium casei LMG S-19264T (=DSM 44701T), isolated from a smear-ripened cheese.</title>
        <authorList>
            <consortium name="US DOE Joint Genome Institute (JGI-PGF)"/>
            <person name="Walter F."/>
            <person name="Albersmeier A."/>
            <person name="Kalinowski J."/>
            <person name="Ruckert C."/>
        </authorList>
    </citation>
    <scope>NUCLEOTIDE SEQUENCE</scope>
    <source>
        <strain evidence="3">CCM 7897</strain>
    </source>
</reference>
<dbReference type="AlphaFoldDB" id="A0A917FC52"/>
<dbReference type="Proteomes" id="UP000606044">
    <property type="component" value="Unassembled WGS sequence"/>
</dbReference>
<gene>
    <name evidence="3" type="ORF">GCM10007301_26070</name>
</gene>
<evidence type="ECO:0000256" key="1">
    <source>
        <dbReference type="SAM" id="MobiDB-lite"/>
    </source>
</evidence>
<keyword evidence="4" id="KW-1185">Reference proteome</keyword>
<protein>
    <submittedName>
        <fullName evidence="3">Uncharacterized protein</fullName>
    </submittedName>
</protein>
<dbReference type="InterPro" id="IPR046150">
    <property type="entry name" value="DUF6152"/>
</dbReference>
<feature type="transmembrane region" description="Helical" evidence="2">
    <location>
        <begin position="26"/>
        <end position="48"/>
    </location>
</feature>
<evidence type="ECO:0000313" key="4">
    <source>
        <dbReference type="Proteomes" id="UP000606044"/>
    </source>
</evidence>
<accession>A0A917FC52</accession>
<name>A0A917FC52_9HYPH</name>
<dbReference type="Pfam" id="PF19649">
    <property type="entry name" value="DUF6152"/>
    <property type="match status" value="1"/>
</dbReference>
<reference evidence="3" key="2">
    <citation type="submission" date="2020-09" db="EMBL/GenBank/DDBJ databases">
        <authorList>
            <person name="Sun Q."/>
            <person name="Sedlacek I."/>
        </authorList>
    </citation>
    <scope>NUCLEOTIDE SEQUENCE</scope>
    <source>
        <strain evidence="3">CCM 7897</strain>
    </source>
</reference>
<keyword evidence="2" id="KW-1133">Transmembrane helix</keyword>
<sequence>MIFQPTCGLGRTQKPGSSRTRRVGPAVLALGLALAPFATIALAGAAFAHHGWSWAEGEQMELKGSIESISMAPPHPMLKVKDAKGVVWQVDLGNPGQTARSGFTGDTAKVGDGIIVLGNRHKDPKEMHMKAVRITIKGVNYDMYPERIRTN</sequence>
<comment type="caution">
    <text evidence="3">The sequence shown here is derived from an EMBL/GenBank/DDBJ whole genome shotgun (WGS) entry which is preliminary data.</text>
</comment>
<evidence type="ECO:0000313" key="3">
    <source>
        <dbReference type="EMBL" id="GGF65044.1"/>
    </source>
</evidence>
<keyword evidence="2" id="KW-0812">Transmembrane</keyword>
<evidence type="ECO:0000256" key="2">
    <source>
        <dbReference type="SAM" id="Phobius"/>
    </source>
</evidence>
<keyword evidence="2" id="KW-0472">Membrane</keyword>
<dbReference type="EMBL" id="BMCT01000003">
    <property type="protein sequence ID" value="GGF65044.1"/>
    <property type="molecule type" value="Genomic_DNA"/>
</dbReference>
<feature type="region of interest" description="Disordered" evidence="1">
    <location>
        <begin position="1"/>
        <end position="21"/>
    </location>
</feature>
<proteinExistence type="predicted"/>